<dbReference type="GO" id="GO:0003777">
    <property type="term" value="F:microtubule motor activity"/>
    <property type="evidence" value="ECO:0007669"/>
    <property type="project" value="InterPro"/>
</dbReference>
<name>A0A2Z6MI98_TRISU</name>
<dbReference type="PANTHER" id="PTHR47972">
    <property type="entry name" value="KINESIN-LIKE PROTEIN KLP-3"/>
    <property type="match status" value="1"/>
</dbReference>
<evidence type="ECO:0000256" key="9">
    <source>
        <dbReference type="SAM" id="MobiDB-lite"/>
    </source>
</evidence>
<keyword evidence="13" id="KW-1185">Reference proteome</keyword>
<dbReference type="InterPro" id="IPR027640">
    <property type="entry name" value="Kinesin-like_fam"/>
</dbReference>
<dbReference type="AlphaFoldDB" id="A0A2Z6MI98"/>
<evidence type="ECO:0000259" key="10">
    <source>
        <dbReference type="PROSITE" id="PS50021"/>
    </source>
</evidence>
<feature type="region of interest" description="Disordered" evidence="9">
    <location>
        <begin position="922"/>
        <end position="1042"/>
    </location>
</feature>
<dbReference type="Pfam" id="PF00307">
    <property type="entry name" value="CH"/>
    <property type="match status" value="1"/>
</dbReference>
<evidence type="ECO:0008006" key="14">
    <source>
        <dbReference type="Google" id="ProtNLM"/>
    </source>
</evidence>
<dbReference type="OrthoDB" id="3176171at2759"/>
<dbReference type="SMART" id="SM00033">
    <property type="entry name" value="CH"/>
    <property type="match status" value="1"/>
</dbReference>
<protein>
    <recommendedName>
        <fullName evidence="14">Kinesin motor domain-containing protein</fullName>
    </recommendedName>
</protein>
<dbReference type="GO" id="GO:0007018">
    <property type="term" value="P:microtubule-based movement"/>
    <property type="evidence" value="ECO:0007669"/>
    <property type="project" value="InterPro"/>
</dbReference>
<evidence type="ECO:0000256" key="7">
    <source>
        <dbReference type="PROSITE-ProRule" id="PRU00283"/>
    </source>
</evidence>
<dbReference type="SUPFAM" id="SSF47576">
    <property type="entry name" value="Calponin-homology domain, CH-domain"/>
    <property type="match status" value="1"/>
</dbReference>
<comment type="similarity">
    <text evidence="1">Belongs to the TRAFAC class myosin-kinesin ATPase superfamily. Kinesin family. KIN-14 subfamily.</text>
</comment>
<keyword evidence="6 7" id="KW-0505">Motor protein</keyword>
<dbReference type="Gene3D" id="3.40.850.10">
    <property type="entry name" value="Kinesin motor domain"/>
    <property type="match status" value="1"/>
</dbReference>
<dbReference type="PRINTS" id="PR00380">
    <property type="entry name" value="KINESINHEAVY"/>
</dbReference>
<evidence type="ECO:0000256" key="1">
    <source>
        <dbReference type="ARBA" id="ARBA00010899"/>
    </source>
</evidence>
<keyword evidence="5 8" id="KW-0175">Coiled coil</keyword>
<evidence type="ECO:0000256" key="6">
    <source>
        <dbReference type="ARBA" id="ARBA00023175"/>
    </source>
</evidence>
<feature type="domain" description="Kinesin motor" evidence="11">
    <location>
        <begin position="517"/>
        <end position="846"/>
    </location>
</feature>
<proteinExistence type="inferred from homology"/>
<feature type="compositionally biased region" description="Low complexity" evidence="9">
    <location>
        <begin position="980"/>
        <end position="991"/>
    </location>
</feature>
<dbReference type="InterPro" id="IPR001715">
    <property type="entry name" value="CH_dom"/>
</dbReference>
<dbReference type="PROSITE" id="PS50067">
    <property type="entry name" value="KINESIN_MOTOR_2"/>
    <property type="match status" value="1"/>
</dbReference>
<dbReference type="PANTHER" id="PTHR47972:SF17">
    <property type="entry name" value="KINESIN MOTOR CATALYTIC DOMAIN PROTEIN"/>
    <property type="match status" value="1"/>
</dbReference>
<dbReference type="SMART" id="SM00129">
    <property type="entry name" value="KISc"/>
    <property type="match status" value="1"/>
</dbReference>
<dbReference type="GO" id="GO:0008017">
    <property type="term" value="F:microtubule binding"/>
    <property type="evidence" value="ECO:0007669"/>
    <property type="project" value="InterPro"/>
</dbReference>
<dbReference type="GO" id="GO:0005874">
    <property type="term" value="C:microtubule"/>
    <property type="evidence" value="ECO:0007669"/>
    <property type="project" value="UniProtKB-KW"/>
</dbReference>
<dbReference type="FunFam" id="3.40.850.10:FF:000044">
    <property type="entry name" value="p-loop containing nucleoside triphosphate hydrolases superfamily protein"/>
    <property type="match status" value="1"/>
</dbReference>
<dbReference type="InterPro" id="IPR036872">
    <property type="entry name" value="CH_dom_sf"/>
</dbReference>
<sequence length="1042" mass="116446">MNSPPSDIIILPRELGSSDDIFDGFERRNGHLVNAHGEVEAKHRSVLVEWLNNLLPSLDFSPNVTDGELRASLSNGTVLCQILNKLRPGSVTMVSESDHSLPSQSENVKTFLRTLDAMGLPRFEISDLEKGSMKPVVNCLLILRAKTLTNSLGDAVSAPNSNASSPRGFSASSFHYSPPSVDQRKVSTESRFQGFMSNPLMAESSASLIHQVGHKFHEVFQIKPGSYADLPASKISEMMKSNSLDNAPTQSLLSVVNGILEESVEKRNGEIPHRVACLLRKVSQEIERRISTQAEHIRTQSNLFKAREEKYQSRIRVLEALASETREENESEVWQQMFTSQLEQLKVTDVEKKENEKEVIRLTKLLEEKNVEISELTQKLEEIKKQYEAQCSQLEEEARDAKEELRQKSHEYEHRLEELRSEAKDIEASSNSKYHEWNMKKNQLQTVLNFQSSSLQKFKLSWESIKQDVMKGRTVYAEECNRLSLNLKPLIHASQNYQAVVGENRKLFNEVQELKGNIRVYCRIRPCLLSKKEKQSIVEDIGESDLVVANPSKEGKDVHRSFKFNKIFGPTATQGDVYADIHPFVRSVLDGYNVCMFAYGQTGSGKTYTMTGPNGATSENLGVNYRALNDLFTISTSRANFTEYEIWVQMVEIYNEQVRDFFRFSCFLDLHTLGILTQLQANGIAVPEASMYPVKSPPDVIKLMDIGLKNRAIGATAMNERSSRSHSVVSIHVRGKEFKSGTTLHGNLHLVDLAGSERVDRSEVTGDRLKEAQHINKSLAALGDVIFALSQKSSHIPYRNSKLTQLLQTSLGGQAKTLMFVQINSDVSSYSETLSTLKFAERVSSIELGAARNNKEARELIEQVNSMKNTILKKDEEIERLKSLSASVGGISKQIHKLPSISYKHPVEGDIQQAMDDHTPKNELLRSFGNSKRETRGISDANSQEKSSDFSDNNSIALGTETDGSSDNSITASEAKKSSTKTSKPSALSKTVQAVRKLGRISSTTSLSKTKEPSKESSKKPSGIAKSTSIDQLKPTKSKRWL</sequence>
<keyword evidence="4 7" id="KW-0067">ATP-binding</keyword>
<dbReference type="GO" id="GO:0005524">
    <property type="term" value="F:ATP binding"/>
    <property type="evidence" value="ECO:0007669"/>
    <property type="project" value="UniProtKB-UniRule"/>
</dbReference>
<gene>
    <name evidence="12" type="ORF">TSUD_72220</name>
</gene>
<dbReference type="PROSITE" id="PS50021">
    <property type="entry name" value="CH"/>
    <property type="match status" value="1"/>
</dbReference>
<evidence type="ECO:0000256" key="3">
    <source>
        <dbReference type="ARBA" id="ARBA00022741"/>
    </source>
</evidence>
<feature type="domain" description="Calponin-homology (CH)" evidence="10">
    <location>
        <begin position="41"/>
        <end position="148"/>
    </location>
</feature>
<keyword evidence="3 7" id="KW-0547">Nucleotide-binding</keyword>
<feature type="compositionally biased region" description="Basic and acidic residues" evidence="9">
    <location>
        <begin position="1009"/>
        <end position="1019"/>
    </location>
</feature>
<dbReference type="Gene3D" id="1.20.5.170">
    <property type="match status" value="1"/>
</dbReference>
<dbReference type="CDD" id="cd22249">
    <property type="entry name" value="UDM1_RNF168_RNF169-like"/>
    <property type="match status" value="1"/>
</dbReference>
<reference evidence="13" key="1">
    <citation type="journal article" date="2017" name="Front. Plant Sci.">
        <title>Climate Clever Clovers: New Paradigm to Reduce the Environmental Footprint of Ruminants by Breeding Low Methanogenic Forages Utilizing Haplotype Variation.</title>
        <authorList>
            <person name="Kaur P."/>
            <person name="Appels R."/>
            <person name="Bayer P.E."/>
            <person name="Keeble-Gagnere G."/>
            <person name="Wang J."/>
            <person name="Hirakawa H."/>
            <person name="Shirasawa K."/>
            <person name="Vercoe P."/>
            <person name="Stefanova K."/>
            <person name="Durmic Z."/>
            <person name="Nichols P."/>
            <person name="Revell C."/>
            <person name="Isobe S.N."/>
            <person name="Edwards D."/>
            <person name="Erskine W."/>
        </authorList>
    </citation>
    <scope>NUCLEOTIDE SEQUENCE [LARGE SCALE GENOMIC DNA]</scope>
    <source>
        <strain evidence="13">cv. Daliak</strain>
    </source>
</reference>
<feature type="coiled-coil region" evidence="8">
    <location>
        <begin position="850"/>
        <end position="884"/>
    </location>
</feature>
<evidence type="ECO:0000313" key="12">
    <source>
        <dbReference type="EMBL" id="GAU31441.1"/>
    </source>
</evidence>
<feature type="coiled-coil region" evidence="8">
    <location>
        <begin position="352"/>
        <end position="429"/>
    </location>
</feature>
<dbReference type="InterPro" id="IPR027417">
    <property type="entry name" value="P-loop_NTPase"/>
</dbReference>
<evidence type="ECO:0000256" key="5">
    <source>
        <dbReference type="ARBA" id="ARBA00023054"/>
    </source>
</evidence>
<feature type="compositionally biased region" description="Polar residues" evidence="9">
    <location>
        <begin position="940"/>
        <end position="968"/>
    </location>
</feature>
<dbReference type="Pfam" id="PF00225">
    <property type="entry name" value="Kinesin"/>
    <property type="match status" value="1"/>
</dbReference>
<evidence type="ECO:0000256" key="2">
    <source>
        <dbReference type="ARBA" id="ARBA00022701"/>
    </source>
</evidence>
<dbReference type="InterPro" id="IPR036961">
    <property type="entry name" value="Kinesin_motor_dom_sf"/>
</dbReference>
<dbReference type="Proteomes" id="UP000242715">
    <property type="component" value="Unassembled WGS sequence"/>
</dbReference>
<dbReference type="InterPro" id="IPR001752">
    <property type="entry name" value="Kinesin_motor_dom"/>
</dbReference>
<evidence type="ECO:0000256" key="8">
    <source>
        <dbReference type="SAM" id="Coils"/>
    </source>
</evidence>
<evidence type="ECO:0000259" key="11">
    <source>
        <dbReference type="PROSITE" id="PS50067"/>
    </source>
</evidence>
<dbReference type="EMBL" id="DF973456">
    <property type="protein sequence ID" value="GAU31441.1"/>
    <property type="molecule type" value="Genomic_DNA"/>
</dbReference>
<feature type="binding site" evidence="7">
    <location>
        <begin position="600"/>
        <end position="607"/>
    </location>
    <ligand>
        <name>ATP</name>
        <dbReference type="ChEBI" id="CHEBI:30616"/>
    </ligand>
</feature>
<accession>A0A2Z6MI98</accession>
<dbReference type="Gene3D" id="1.10.418.10">
    <property type="entry name" value="Calponin-like domain"/>
    <property type="match status" value="1"/>
</dbReference>
<organism evidence="12 13">
    <name type="scientific">Trifolium subterraneum</name>
    <name type="common">Subterranean clover</name>
    <dbReference type="NCBI Taxonomy" id="3900"/>
    <lineage>
        <taxon>Eukaryota</taxon>
        <taxon>Viridiplantae</taxon>
        <taxon>Streptophyta</taxon>
        <taxon>Embryophyta</taxon>
        <taxon>Tracheophyta</taxon>
        <taxon>Spermatophyta</taxon>
        <taxon>Magnoliopsida</taxon>
        <taxon>eudicotyledons</taxon>
        <taxon>Gunneridae</taxon>
        <taxon>Pentapetalae</taxon>
        <taxon>rosids</taxon>
        <taxon>fabids</taxon>
        <taxon>Fabales</taxon>
        <taxon>Fabaceae</taxon>
        <taxon>Papilionoideae</taxon>
        <taxon>50 kb inversion clade</taxon>
        <taxon>NPAAA clade</taxon>
        <taxon>Hologalegina</taxon>
        <taxon>IRL clade</taxon>
        <taxon>Trifolieae</taxon>
        <taxon>Trifolium</taxon>
    </lineage>
</organism>
<dbReference type="SUPFAM" id="SSF52540">
    <property type="entry name" value="P-loop containing nucleoside triphosphate hydrolases"/>
    <property type="match status" value="1"/>
</dbReference>
<keyword evidence="2" id="KW-0493">Microtubule</keyword>
<evidence type="ECO:0000313" key="13">
    <source>
        <dbReference type="Proteomes" id="UP000242715"/>
    </source>
</evidence>
<evidence type="ECO:0000256" key="4">
    <source>
        <dbReference type="ARBA" id="ARBA00022840"/>
    </source>
</evidence>